<dbReference type="InterPro" id="IPR036291">
    <property type="entry name" value="NAD(P)-bd_dom_sf"/>
</dbReference>
<organism evidence="3 4">
    <name type="scientific">Elysia chlorotica</name>
    <name type="common">Eastern emerald elysia</name>
    <name type="synonym">Sea slug</name>
    <dbReference type="NCBI Taxonomy" id="188477"/>
    <lineage>
        <taxon>Eukaryota</taxon>
        <taxon>Metazoa</taxon>
        <taxon>Spiralia</taxon>
        <taxon>Lophotrochozoa</taxon>
        <taxon>Mollusca</taxon>
        <taxon>Gastropoda</taxon>
        <taxon>Heterobranchia</taxon>
        <taxon>Euthyneura</taxon>
        <taxon>Panpulmonata</taxon>
        <taxon>Sacoglossa</taxon>
        <taxon>Placobranchoidea</taxon>
        <taxon>Plakobranchidae</taxon>
        <taxon>Elysia</taxon>
    </lineage>
</organism>
<evidence type="ECO:0000313" key="4">
    <source>
        <dbReference type="Proteomes" id="UP000271974"/>
    </source>
</evidence>
<dbReference type="InterPro" id="IPR002347">
    <property type="entry name" value="SDR_fam"/>
</dbReference>
<proteinExistence type="inferred from homology"/>
<feature type="transmembrane region" description="Helical" evidence="2">
    <location>
        <begin position="21"/>
        <end position="54"/>
    </location>
</feature>
<dbReference type="OrthoDB" id="2102561at2759"/>
<evidence type="ECO:0000256" key="2">
    <source>
        <dbReference type="SAM" id="Phobius"/>
    </source>
</evidence>
<dbReference type="GO" id="GO:0016491">
    <property type="term" value="F:oxidoreductase activity"/>
    <property type="evidence" value="ECO:0007669"/>
    <property type="project" value="TreeGrafter"/>
</dbReference>
<evidence type="ECO:0000256" key="1">
    <source>
        <dbReference type="RuleBase" id="RU000363"/>
    </source>
</evidence>
<sequence>MSTTKVLEAASSLSRGNQRMLLSGAVFLVLGLVIYANIYALLVVTATLTLAWYGLDLIRQHTKEKVDPSGKYVFITGCDSGFGLESAKVIRDLGFMVIAGCYNDNSPGAKELRARPWVKKVEVVSLDVSNEASVMACAEEVKAICSDQGLWAVINNAGINSMGPVEIVTMQMYQRCAEVNLFGPIRVTKSVLPLIRQAQGRIINVTSERAYNPRAQSSPYCLAKAGLTIFSECLSREMAEFKVKVITVAPGEFAGATAIVKPEVSVGLQDSLLQAQSTLSLQDQKSPLYSKENIETIVKSFQIATQVSGTSSEPVIQAYIDAVLNENPQSCYLVHGFKRQCLDPYILLIRCRGFVPESLMPTVERILFFFLK</sequence>
<protein>
    <submittedName>
        <fullName evidence="3">Uncharacterized protein</fullName>
    </submittedName>
</protein>
<dbReference type="PRINTS" id="PR00081">
    <property type="entry name" value="GDHRDH"/>
</dbReference>
<dbReference type="PANTHER" id="PTHR43313">
    <property type="entry name" value="SHORT-CHAIN DEHYDROGENASE/REDUCTASE FAMILY 9C"/>
    <property type="match status" value="1"/>
</dbReference>
<dbReference type="EMBL" id="RQTK01000038">
    <property type="protein sequence ID" value="RUS90194.1"/>
    <property type="molecule type" value="Genomic_DNA"/>
</dbReference>
<comment type="similarity">
    <text evidence="1">Belongs to the short-chain dehydrogenases/reductases (SDR) family.</text>
</comment>
<dbReference type="GO" id="GO:0008202">
    <property type="term" value="P:steroid metabolic process"/>
    <property type="evidence" value="ECO:0007669"/>
    <property type="project" value="TreeGrafter"/>
</dbReference>
<gene>
    <name evidence="3" type="ORF">EGW08_002073</name>
</gene>
<keyword evidence="2" id="KW-0812">Transmembrane</keyword>
<dbReference type="STRING" id="188477.A0A433U8P1"/>
<name>A0A433U8P1_ELYCH</name>
<comment type="caution">
    <text evidence="3">The sequence shown here is derived from an EMBL/GenBank/DDBJ whole genome shotgun (WGS) entry which is preliminary data.</text>
</comment>
<dbReference type="AlphaFoldDB" id="A0A433U8P1"/>
<dbReference type="Proteomes" id="UP000271974">
    <property type="component" value="Unassembled WGS sequence"/>
</dbReference>
<keyword evidence="4" id="KW-1185">Reference proteome</keyword>
<accession>A0A433U8P1</accession>
<reference evidence="3 4" key="1">
    <citation type="submission" date="2019-01" db="EMBL/GenBank/DDBJ databases">
        <title>A draft genome assembly of the solar-powered sea slug Elysia chlorotica.</title>
        <authorList>
            <person name="Cai H."/>
            <person name="Li Q."/>
            <person name="Fang X."/>
            <person name="Li J."/>
            <person name="Curtis N.E."/>
            <person name="Altenburger A."/>
            <person name="Shibata T."/>
            <person name="Feng M."/>
            <person name="Maeda T."/>
            <person name="Schwartz J.A."/>
            <person name="Shigenobu S."/>
            <person name="Lundholm N."/>
            <person name="Nishiyama T."/>
            <person name="Yang H."/>
            <person name="Hasebe M."/>
            <person name="Li S."/>
            <person name="Pierce S.K."/>
            <person name="Wang J."/>
        </authorList>
    </citation>
    <scope>NUCLEOTIDE SEQUENCE [LARGE SCALE GENOMIC DNA]</scope>
    <source>
        <strain evidence="3">EC2010</strain>
        <tissue evidence="3">Whole organism of an adult</tissue>
    </source>
</reference>
<evidence type="ECO:0000313" key="3">
    <source>
        <dbReference type="EMBL" id="RUS90194.1"/>
    </source>
</evidence>
<dbReference type="PANTHER" id="PTHR43313:SF50">
    <property type="entry name" value="GH26015P"/>
    <property type="match status" value="1"/>
</dbReference>
<keyword evidence="2" id="KW-1133">Transmembrane helix</keyword>
<keyword evidence="2" id="KW-0472">Membrane</keyword>
<dbReference type="PRINTS" id="PR00080">
    <property type="entry name" value="SDRFAMILY"/>
</dbReference>
<dbReference type="Gene3D" id="3.40.50.720">
    <property type="entry name" value="NAD(P)-binding Rossmann-like Domain"/>
    <property type="match status" value="1"/>
</dbReference>
<dbReference type="SUPFAM" id="SSF51735">
    <property type="entry name" value="NAD(P)-binding Rossmann-fold domains"/>
    <property type="match status" value="1"/>
</dbReference>
<dbReference type="Pfam" id="PF00106">
    <property type="entry name" value="adh_short"/>
    <property type="match status" value="1"/>
</dbReference>